<evidence type="ECO:0000256" key="6">
    <source>
        <dbReference type="ARBA" id="ARBA00022490"/>
    </source>
</evidence>
<evidence type="ECO:0000256" key="14">
    <source>
        <dbReference type="PIRSR" id="PIRSR620443-50"/>
    </source>
</evidence>
<evidence type="ECO:0000256" key="9">
    <source>
        <dbReference type="ARBA" id="ARBA00022701"/>
    </source>
</evidence>
<evidence type="ECO:0000256" key="11">
    <source>
        <dbReference type="ARBA" id="ARBA00023212"/>
    </source>
</evidence>
<evidence type="ECO:0000256" key="16">
    <source>
        <dbReference type="SAM" id="MobiDB-lite"/>
    </source>
</evidence>
<comment type="function">
    <text evidence="15">Immune regulatory cytokine.</text>
</comment>
<feature type="compositionally biased region" description="Basic and acidic residues" evidence="16">
    <location>
        <begin position="234"/>
        <end position="270"/>
    </location>
</feature>
<evidence type="ECO:0000256" key="2">
    <source>
        <dbReference type="ARBA" id="ARBA00004123"/>
    </source>
</evidence>
<evidence type="ECO:0000313" key="18">
    <source>
        <dbReference type="Proteomes" id="UP000796761"/>
    </source>
</evidence>
<keyword evidence="11" id="KW-0206">Cytoskeleton</keyword>
<feature type="compositionally biased region" description="Basic and acidic residues" evidence="16">
    <location>
        <begin position="84"/>
        <end position="103"/>
    </location>
</feature>
<feature type="region of interest" description="Disordered" evidence="16">
    <location>
        <begin position="479"/>
        <end position="582"/>
    </location>
</feature>
<evidence type="ECO:0000256" key="7">
    <source>
        <dbReference type="ARBA" id="ARBA00022514"/>
    </source>
</evidence>
<protein>
    <recommendedName>
        <fullName evidence="15">Interleukin family protein</fullName>
    </recommendedName>
</protein>
<dbReference type="InterPro" id="IPR009079">
    <property type="entry name" value="4_helix_cytokine-like_core"/>
</dbReference>
<feature type="region of interest" description="Disordered" evidence="16">
    <location>
        <begin position="84"/>
        <end position="111"/>
    </location>
</feature>
<feature type="compositionally biased region" description="Basic and acidic residues" evidence="16">
    <location>
        <begin position="479"/>
        <end position="490"/>
    </location>
</feature>
<evidence type="ECO:0000256" key="8">
    <source>
        <dbReference type="ARBA" id="ARBA00022525"/>
    </source>
</evidence>
<dbReference type="Gene3D" id="1.20.1250.10">
    <property type="match status" value="2"/>
</dbReference>
<keyword evidence="18" id="KW-1185">Reference proteome</keyword>
<dbReference type="GO" id="GO:0005615">
    <property type="term" value="C:extracellular space"/>
    <property type="evidence" value="ECO:0007669"/>
    <property type="project" value="UniProtKB-UniRule"/>
</dbReference>
<dbReference type="Pfam" id="PF14565">
    <property type="entry name" value="IL22"/>
    <property type="match status" value="1"/>
</dbReference>
<dbReference type="Pfam" id="PF15501">
    <property type="entry name" value="MDM1"/>
    <property type="match status" value="1"/>
</dbReference>
<evidence type="ECO:0000256" key="13">
    <source>
        <dbReference type="ARBA" id="ARBA00045771"/>
    </source>
</evidence>
<dbReference type="InterPro" id="IPR020443">
    <property type="entry name" value="IL-10/19/20/24/26"/>
</dbReference>
<dbReference type="GO" id="GO:0005874">
    <property type="term" value="C:microtubule"/>
    <property type="evidence" value="ECO:0007669"/>
    <property type="project" value="UniProtKB-KW"/>
</dbReference>
<keyword evidence="12" id="KW-0539">Nucleus</keyword>
<feature type="compositionally biased region" description="Low complexity" evidence="16">
    <location>
        <begin position="499"/>
        <end position="510"/>
    </location>
</feature>
<evidence type="ECO:0000256" key="10">
    <source>
        <dbReference type="ARBA" id="ARBA00022729"/>
    </source>
</evidence>
<dbReference type="GO" id="GO:0005634">
    <property type="term" value="C:nucleus"/>
    <property type="evidence" value="ECO:0007669"/>
    <property type="project" value="UniProtKB-SubCell"/>
</dbReference>
<comment type="subcellular location">
    <subcellularLocation>
        <location evidence="1">Cytoplasm</location>
        <location evidence="1">Cytoskeleton</location>
        <location evidence="1">Microtubule organizing center</location>
        <location evidence="1">Centrosome</location>
        <location evidence="1">Centriole</location>
    </subcellularLocation>
    <subcellularLocation>
        <location evidence="2">Nucleus</location>
    </subcellularLocation>
    <subcellularLocation>
        <location evidence="3 15">Secreted</location>
    </subcellularLocation>
</comment>
<dbReference type="GO" id="GO:0005814">
    <property type="term" value="C:centriole"/>
    <property type="evidence" value="ECO:0007669"/>
    <property type="project" value="UniProtKB-SubCell"/>
</dbReference>
<proteinExistence type="inferred from homology"/>
<feature type="compositionally biased region" description="Basic and acidic residues" evidence="16">
    <location>
        <begin position="413"/>
        <end position="428"/>
    </location>
</feature>
<dbReference type="EMBL" id="SWJQ01000198">
    <property type="protein sequence ID" value="TRZ18981.1"/>
    <property type="molecule type" value="Genomic_DNA"/>
</dbReference>
<keyword evidence="14" id="KW-1015">Disulfide bond</keyword>
<evidence type="ECO:0000256" key="1">
    <source>
        <dbReference type="ARBA" id="ARBA00004114"/>
    </source>
</evidence>
<dbReference type="PRINTS" id="PR01936">
    <property type="entry name" value="INTRLEUKIN22"/>
</dbReference>
<dbReference type="InterPro" id="IPR020453">
    <property type="entry name" value="IL-22"/>
</dbReference>
<feature type="region of interest" description="Disordered" evidence="16">
    <location>
        <begin position="130"/>
        <end position="155"/>
    </location>
</feature>
<dbReference type="GO" id="GO:0060041">
    <property type="term" value="P:retina development in camera-type eye"/>
    <property type="evidence" value="ECO:0007669"/>
    <property type="project" value="TreeGrafter"/>
</dbReference>
<comment type="caution">
    <text evidence="17">The sequence shown here is derived from an EMBL/GenBank/DDBJ whole genome shotgun (WGS) entry which is preliminary data.</text>
</comment>
<dbReference type="GO" id="GO:0046600">
    <property type="term" value="P:negative regulation of centriole replication"/>
    <property type="evidence" value="ECO:0007669"/>
    <property type="project" value="InterPro"/>
</dbReference>
<evidence type="ECO:0000256" key="3">
    <source>
        <dbReference type="ARBA" id="ARBA00004613"/>
    </source>
</evidence>
<dbReference type="PANTHER" id="PTHR32078:SF1">
    <property type="entry name" value="NUCLEAR PROTEIN MDM1"/>
    <property type="match status" value="1"/>
</dbReference>
<keyword evidence="6" id="KW-0963">Cytoplasm</keyword>
<dbReference type="OrthoDB" id="9999940at2759"/>
<keyword evidence="7 15" id="KW-0202">Cytokine</keyword>
<sequence length="1005" mass="113281">MPVRFRGLSEYKRNFKWRSPGFCSPSQQQKPSWAGLRSDQFGIMREPNFISKRRVPYHNPQISKSLEWAADCDLNDPLENEAAELHTDHNNNKVNQEKLETPEGPRLPPKVQSHVVDSGGEIALALAENDMKKSPSEAPLNQNEAFSSPKKESEKMGNGFHRALQRKADINIPRNSEYQSQFVWKSPHEKSPILAAEQLICNTKKSIPPVKPPAITSEAAYEINSKGSPPVKSPQERGDSEEKEFLSKREEPFQKPTEDAAKQGKSEQKHPKQNNKQHISPKPLTLHTSRGRMNTEYRSKFLSPAQYSYKDGVWSRIKSKAHNQASQNTLNSMWYMEVRELRERAKAYRQRVEGTHFSRYHFNQILSDNNSLWDVSSTSSSEEGISNSIRALDLASVSEKEASPSPEVVQQPDSREPPHWDSTKKDMSDALTVPVKRRLAWEEQEGTEERENQQSTEEKEEEKPDEQAAVIAQQLEENYKDGKEDKKTEGENALVLNTSAAVSDSSVSSRRGSRHPAPKLRTLSGASRTRHDRTTPAVGGTVLVSAPKFKSSPSPQRKQNLATNSTKKGSFQPDVKMGATSLFNSGPAGLGTVDPLPLRQDQWPPNVVADEQVPLASAHQEQSKSAKSCSVPCWSPSHRIRGTLKDPEFQHNGNLGNPKVRTFQLPLRERNRYDEASLEKANSATLASDVLQLHFKLSSLPLKGTSAAHHACRLRKINFQQPYIRNRTYTLAKMASASDKDTDNRLIGQQLFVNIRENNRCYLMKRVVEFVVKDVLLTEAKNQYPYVEEVAQFLASLTSELSSCQLSGKKEHIEKNLEQMKNKMEQLGENGKTKAIGELDLLFDYMENACTDAPKKGGKKSPTGKHTCRKGLLSQVTENLYIKATSLKSSVPKDLIKTTRLLKKTTKMLFMTNCSVRDQLLSFYVENVFSRLEVGSDKLYFISAFQVLQANMDACLPCAPSTRLTSAVRKLRRMFLKLGDQGIYKAIHELDILLPWIQAYIQTIV</sequence>
<comment type="similarity">
    <text evidence="4 15">Belongs to the IL-10 family.</text>
</comment>
<feature type="compositionally biased region" description="Polar residues" evidence="16">
    <location>
        <begin position="551"/>
        <end position="569"/>
    </location>
</feature>
<evidence type="ECO:0000256" key="4">
    <source>
        <dbReference type="ARBA" id="ARBA00008813"/>
    </source>
</evidence>
<dbReference type="Proteomes" id="UP000796761">
    <property type="component" value="Unassembled WGS sequence"/>
</dbReference>
<keyword evidence="9" id="KW-0493">Microtubule</keyword>
<dbReference type="GO" id="GO:0005125">
    <property type="term" value="F:cytokine activity"/>
    <property type="evidence" value="ECO:0007669"/>
    <property type="project" value="UniProtKB-UniRule"/>
</dbReference>
<keyword evidence="10" id="KW-0732">Signal</keyword>
<dbReference type="Pfam" id="PF00726">
    <property type="entry name" value="IL10"/>
    <property type="match status" value="1"/>
</dbReference>
<evidence type="ECO:0000256" key="15">
    <source>
        <dbReference type="RuleBase" id="RU368043"/>
    </source>
</evidence>
<keyword evidence="8 15" id="KW-0964">Secreted</keyword>
<gene>
    <name evidence="17" type="ORF">HGM15179_008113</name>
</gene>
<reference evidence="17" key="1">
    <citation type="submission" date="2019-04" db="EMBL/GenBank/DDBJ databases">
        <title>Genome assembly of Zosterops borbonicus 15179.</title>
        <authorList>
            <person name="Leroy T."/>
            <person name="Anselmetti Y."/>
            <person name="Tilak M.-K."/>
            <person name="Nabholz B."/>
        </authorList>
    </citation>
    <scope>NUCLEOTIDE SEQUENCE</scope>
    <source>
        <strain evidence="17">HGM_15179</strain>
        <tissue evidence="17">Muscle</tissue>
    </source>
</reference>
<accession>A0A8K1GHI5</accession>
<organism evidence="17 18">
    <name type="scientific">Zosterops borbonicus</name>
    <dbReference type="NCBI Taxonomy" id="364589"/>
    <lineage>
        <taxon>Eukaryota</taxon>
        <taxon>Metazoa</taxon>
        <taxon>Chordata</taxon>
        <taxon>Craniata</taxon>
        <taxon>Vertebrata</taxon>
        <taxon>Euteleostomi</taxon>
        <taxon>Archelosauria</taxon>
        <taxon>Archosauria</taxon>
        <taxon>Dinosauria</taxon>
        <taxon>Saurischia</taxon>
        <taxon>Theropoda</taxon>
        <taxon>Coelurosauria</taxon>
        <taxon>Aves</taxon>
        <taxon>Neognathae</taxon>
        <taxon>Neoaves</taxon>
        <taxon>Telluraves</taxon>
        <taxon>Australaves</taxon>
        <taxon>Passeriformes</taxon>
        <taxon>Sylvioidea</taxon>
        <taxon>Zosteropidae</taxon>
        <taxon>Zosterops</taxon>
    </lineage>
</organism>
<evidence type="ECO:0000256" key="12">
    <source>
        <dbReference type="ARBA" id="ARBA00023242"/>
    </source>
</evidence>
<dbReference type="SUPFAM" id="SSF47266">
    <property type="entry name" value="4-helical cytokines"/>
    <property type="match status" value="2"/>
</dbReference>
<comment type="function">
    <text evidence="13">Microtubule-binding protein that negatively regulates centriole duplication. Binds to and stabilizes microtubules.</text>
</comment>
<feature type="disulfide bond" evidence="14">
    <location>
        <begin position="868"/>
        <end position="955"/>
    </location>
</feature>
<comment type="similarity">
    <text evidence="5">Belongs to the MDM1 family.</text>
</comment>
<evidence type="ECO:0000313" key="17">
    <source>
        <dbReference type="EMBL" id="TRZ18981.1"/>
    </source>
</evidence>
<dbReference type="GO" id="GO:0008017">
    <property type="term" value="F:microtubule binding"/>
    <property type="evidence" value="ECO:0007669"/>
    <property type="project" value="InterPro"/>
</dbReference>
<feature type="region of interest" description="Disordered" evidence="16">
    <location>
        <begin position="221"/>
        <end position="290"/>
    </location>
</feature>
<dbReference type="InterPro" id="IPR029136">
    <property type="entry name" value="MDM1"/>
</dbReference>
<dbReference type="AlphaFoldDB" id="A0A8K1GHI5"/>
<feature type="region of interest" description="Disordered" evidence="16">
    <location>
        <begin position="396"/>
        <end position="467"/>
    </location>
</feature>
<name>A0A8K1GHI5_9PASS</name>
<dbReference type="PANTHER" id="PTHR32078">
    <property type="entry name" value="NUCLEAR PROTEIN MDM1"/>
    <property type="match status" value="1"/>
</dbReference>
<feature type="disulfide bond" evidence="14">
    <location>
        <begin position="914"/>
        <end position="958"/>
    </location>
</feature>
<evidence type="ECO:0000256" key="5">
    <source>
        <dbReference type="ARBA" id="ARBA00010494"/>
    </source>
</evidence>